<dbReference type="GeneID" id="28539919"/>
<dbReference type="EMBL" id="LN554846">
    <property type="protein sequence ID" value="CED70481.1"/>
    <property type="molecule type" value="Genomic_DNA"/>
</dbReference>
<organism evidence="3 4">
    <name type="scientific">Aliivibrio wodanis</name>
    <dbReference type="NCBI Taxonomy" id="80852"/>
    <lineage>
        <taxon>Bacteria</taxon>
        <taxon>Pseudomonadati</taxon>
        <taxon>Pseudomonadota</taxon>
        <taxon>Gammaproteobacteria</taxon>
        <taxon>Vibrionales</taxon>
        <taxon>Vibrionaceae</taxon>
        <taxon>Aliivibrio</taxon>
    </lineage>
</organism>
<evidence type="ECO:0000256" key="1">
    <source>
        <dbReference type="ARBA" id="ARBA00006738"/>
    </source>
</evidence>
<dbReference type="NCBIfam" id="NF009150">
    <property type="entry name" value="PRK12497.1-3"/>
    <property type="match status" value="1"/>
</dbReference>
<dbReference type="STRING" id="80852.AWOD_I_0386"/>
<dbReference type="HOGENOM" id="CLU_115353_1_1_6"/>
<dbReference type="InterPro" id="IPR003509">
    <property type="entry name" value="UPF0102_YraN-like"/>
</dbReference>
<dbReference type="NCBIfam" id="TIGR00252">
    <property type="entry name" value="YraN family protein"/>
    <property type="match status" value="1"/>
</dbReference>
<dbReference type="KEGG" id="awd:AWOD_I_0386"/>
<evidence type="ECO:0000313" key="4">
    <source>
        <dbReference type="Proteomes" id="UP000032427"/>
    </source>
</evidence>
<dbReference type="AlphaFoldDB" id="A0A090IIV6"/>
<reference evidence="4" key="1">
    <citation type="submission" date="2014-09" db="EMBL/GenBank/DDBJ databases">
        <authorList>
            <person name="Hjerde E."/>
        </authorList>
    </citation>
    <scope>NUCLEOTIDE SEQUENCE [LARGE SCALE GENOMIC DNA]</scope>
    <source>
        <strain evidence="4">06/09/139</strain>
    </source>
</reference>
<dbReference type="SUPFAM" id="SSF52980">
    <property type="entry name" value="Restriction endonuclease-like"/>
    <property type="match status" value="1"/>
</dbReference>
<dbReference type="HAMAP" id="MF_00048">
    <property type="entry name" value="UPF0102"/>
    <property type="match status" value="1"/>
</dbReference>
<comment type="similarity">
    <text evidence="1 2">Belongs to the UPF0102 family.</text>
</comment>
<proteinExistence type="inferred from homology"/>
<keyword evidence="4" id="KW-1185">Reference proteome</keyword>
<dbReference type="Gene3D" id="3.40.1350.10">
    <property type="match status" value="1"/>
</dbReference>
<dbReference type="Proteomes" id="UP000032427">
    <property type="component" value="Chromosome 1"/>
</dbReference>
<dbReference type="PANTHER" id="PTHR34039:SF1">
    <property type="entry name" value="UPF0102 PROTEIN YRAN"/>
    <property type="match status" value="1"/>
</dbReference>
<evidence type="ECO:0000313" key="3">
    <source>
        <dbReference type="EMBL" id="CED70481.1"/>
    </source>
</evidence>
<evidence type="ECO:0000256" key="2">
    <source>
        <dbReference type="HAMAP-Rule" id="MF_00048"/>
    </source>
</evidence>
<dbReference type="GO" id="GO:0003676">
    <property type="term" value="F:nucleic acid binding"/>
    <property type="evidence" value="ECO:0007669"/>
    <property type="project" value="InterPro"/>
</dbReference>
<dbReference type="InterPro" id="IPR011335">
    <property type="entry name" value="Restrct_endonuc-II-like"/>
</dbReference>
<name>A0A090IIV6_9GAMM</name>
<accession>A0A090IIV6</accession>
<dbReference type="PATRIC" id="fig|80852.17.peg.393"/>
<dbReference type="OrthoDB" id="9794876at2"/>
<dbReference type="Pfam" id="PF02021">
    <property type="entry name" value="UPF0102"/>
    <property type="match status" value="1"/>
</dbReference>
<gene>
    <name evidence="3" type="ORF">AWOD_I_0386</name>
</gene>
<dbReference type="CDD" id="cd20736">
    <property type="entry name" value="PoNe_Nuclease"/>
    <property type="match status" value="1"/>
</dbReference>
<protein>
    <recommendedName>
        <fullName evidence="2">UPF0102 protein AWOD_I_0386</fullName>
    </recommendedName>
</protein>
<sequence length="123" mass="14570">MEKKQNKRAKGEYYELVAQRYLEQHQLTFIARNFHSKTGEIDLIMQDRDTLVFVEVKYRTSANYGSAQEMVTWQKQRKLQRTALFWLMKNGLSVEHTSFRFDVVAIHSQGKEINWIKNAIVEG</sequence>
<dbReference type="InterPro" id="IPR011856">
    <property type="entry name" value="tRNA_endonuc-like_dom_sf"/>
</dbReference>
<dbReference type="PANTHER" id="PTHR34039">
    <property type="entry name" value="UPF0102 PROTEIN YRAN"/>
    <property type="match status" value="1"/>
</dbReference>